<keyword evidence="2" id="KW-0378">Hydrolase</keyword>
<dbReference type="InterPro" id="IPR029000">
    <property type="entry name" value="Cyclophilin-like_dom_sf"/>
</dbReference>
<comment type="caution">
    <text evidence="5">The sequence shown here is derived from an EMBL/GenBank/DDBJ whole genome shotgun (WGS) entry which is preliminary data.</text>
</comment>
<feature type="domain" description="Carboxyltransferase" evidence="4">
    <location>
        <begin position="26"/>
        <end position="307"/>
    </location>
</feature>
<proteinExistence type="predicted"/>
<dbReference type="RefSeq" id="WP_319842712.1">
    <property type="nucleotide sequence ID" value="NZ_JAXAFJ010000001.1"/>
</dbReference>
<protein>
    <submittedName>
        <fullName evidence="5">Biotin-dependent carboxyltransferase family protein</fullName>
    </submittedName>
</protein>
<evidence type="ECO:0000256" key="2">
    <source>
        <dbReference type="ARBA" id="ARBA00022801"/>
    </source>
</evidence>
<dbReference type="SUPFAM" id="SSF50891">
    <property type="entry name" value="Cyclophilin-like"/>
    <property type="match status" value="1"/>
</dbReference>
<evidence type="ECO:0000313" key="5">
    <source>
        <dbReference type="EMBL" id="MDX6804587.1"/>
    </source>
</evidence>
<keyword evidence="1" id="KW-0547">Nucleotide-binding</keyword>
<dbReference type="Pfam" id="PF02626">
    <property type="entry name" value="CT_A_B"/>
    <property type="match status" value="1"/>
</dbReference>
<dbReference type="SMART" id="SM00797">
    <property type="entry name" value="AHS2"/>
    <property type="match status" value="1"/>
</dbReference>
<dbReference type="InterPro" id="IPR052708">
    <property type="entry name" value="PxpC"/>
</dbReference>
<accession>A0ABU4RID1</accession>
<organism evidence="5 6">
    <name type="scientific">Terrihabitans rhizophilus</name>
    <dbReference type="NCBI Taxonomy" id="3092662"/>
    <lineage>
        <taxon>Bacteria</taxon>
        <taxon>Pseudomonadati</taxon>
        <taxon>Pseudomonadota</taxon>
        <taxon>Alphaproteobacteria</taxon>
        <taxon>Hyphomicrobiales</taxon>
        <taxon>Terrihabitans</taxon>
    </lineage>
</organism>
<dbReference type="PANTHER" id="PTHR43309">
    <property type="entry name" value="5-OXOPROLINASE SUBUNIT C"/>
    <property type="match status" value="1"/>
</dbReference>
<keyword evidence="3" id="KW-0067">ATP-binding</keyword>
<sequence>MNAALEVLEAGLQASVQDLGRPGFLTLGVSRSGALDRATLRLANRLVGNTDGAAALEIRSPAPVLRALSTVRVALCGTSAGLIVEAAGGAVHWPSWRTVDVEAGEIIRVPPFGDSGAAYLSLSGGIDVPEVLGSRSTSVSGGFGGHEGRPLADGDRLHVFSARFGPHHTLLQPPGYPETLVLRVMRGPQDDRFTADALRLFLSQPFTVTRDISRMGARLSGEKLVHDGGAGIISDGVVPGTIQVPASGEPILLLADCQTTGGYAKIATVISADLPLAGRINPGTEVRFIAIGAKKAAAAFYEAEEATGRFAAGIVPLREPARL</sequence>
<gene>
    <name evidence="5" type="ORF">SCD90_00795</name>
</gene>
<evidence type="ECO:0000313" key="6">
    <source>
        <dbReference type="Proteomes" id="UP001274321"/>
    </source>
</evidence>
<dbReference type="Gene3D" id="2.40.100.10">
    <property type="entry name" value="Cyclophilin-like"/>
    <property type="match status" value="1"/>
</dbReference>
<dbReference type="Proteomes" id="UP001274321">
    <property type="component" value="Unassembled WGS sequence"/>
</dbReference>
<evidence type="ECO:0000256" key="1">
    <source>
        <dbReference type="ARBA" id="ARBA00022741"/>
    </source>
</evidence>
<reference evidence="5 6" key="1">
    <citation type="submission" date="2023-11" db="EMBL/GenBank/DDBJ databases">
        <authorList>
            <person name="Bao R."/>
        </authorList>
    </citation>
    <scope>NUCLEOTIDE SEQUENCE [LARGE SCALE GENOMIC DNA]</scope>
    <source>
        <strain evidence="5 6">PJ23</strain>
    </source>
</reference>
<evidence type="ECO:0000259" key="4">
    <source>
        <dbReference type="SMART" id="SM00797"/>
    </source>
</evidence>
<dbReference type="EMBL" id="JAXAFJ010000001">
    <property type="protein sequence ID" value="MDX6804587.1"/>
    <property type="molecule type" value="Genomic_DNA"/>
</dbReference>
<keyword evidence="6" id="KW-1185">Reference proteome</keyword>
<name>A0ABU4RID1_9HYPH</name>
<dbReference type="NCBIfam" id="TIGR00724">
    <property type="entry name" value="urea_amlyse_rel"/>
    <property type="match status" value="1"/>
</dbReference>
<dbReference type="PANTHER" id="PTHR43309:SF3">
    <property type="entry name" value="5-OXOPROLINASE SUBUNIT C"/>
    <property type="match status" value="1"/>
</dbReference>
<dbReference type="InterPro" id="IPR003778">
    <property type="entry name" value="CT_A_B"/>
</dbReference>
<evidence type="ECO:0000256" key="3">
    <source>
        <dbReference type="ARBA" id="ARBA00022840"/>
    </source>
</evidence>